<dbReference type="AlphaFoldDB" id="A0A565C7D1"/>
<gene>
    <name evidence="1" type="ORF">ANE_LOCUS19974</name>
</gene>
<sequence length="118" mass="13905">MAKAFLFLFCERVFFRDPFFSSQNCFVTSHCTSAEDSGYTRGRYLSRHSAYWEHVLAFHSPVPEFLNSQRNFELSVCIIPPAKVALKFFSTRSYLYHMVWSYFLGYHVAHVEHVMLTD</sequence>
<comment type="caution">
    <text evidence="1">The sequence shown here is derived from an EMBL/GenBank/DDBJ whole genome shotgun (WGS) entry which is preliminary data.</text>
</comment>
<dbReference type="EMBL" id="CABITT030000006">
    <property type="protein sequence ID" value="VVB09530.1"/>
    <property type="molecule type" value="Genomic_DNA"/>
</dbReference>
<evidence type="ECO:0000313" key="2">
    <source>
        <dbReference type="Proteomes" id="UP000489600"/>
    </source>
</evidence>
<keyword evidence="2" id="KW-1185">Reference proteome</keyword>
<proteinExistence type="predicted"/>
<reference evidence="1" key="1">
    <citation type="submission" date="2019-07" db="EMBL/GenBank/DDBJ databases">
        <authorList>
            <person name="Dittberner H."/>
        </authorList>
    </citation>
    <scope>NUCLEOTIDE SEQUENCE [LARGE SCALE GENOMIC DNA]</scope>
</reference>
<organism evidence="1 2">
    <name type="scientific">Arabis nemorensis</name>
    <dbReference type="NCBI Taxonomy" id="586526"/>
    <lineage>
        <taxon>Eukaryota</taxon>
        <taxon>Viridiplantae</taxon>
        <taxon>Streptophyta</taxon>
        <taxon>Embryophyta</taxon>
        <taxon>Tracheophyta</taxon>
        <taxon>Spermatophyta</taxon>
        <taxon>Magnoliopsida</taxon>
        <taxon>eudicotyledons</taxon>
        <taxon>Gunneridae</taxon>
        <taxon>Pentapetalae</taxon>
        <taxon>rosids</taxon>
        <taxon>malvids</taxon>
        <taxon>Brassicales</taxon>
        <taxon>Brassicaceae</taxon>
        <taxon>Arabideae</taxon>
        <taxon>Arabis</taxon>
    </lineage>
</organism>
<dbReference type="Proteomes" id="UP000489600">
    <property type="component" value="Unassembled WGS sequence"/>
</dbReference>
<protein>
    <submittedName>
        <fullName evidence="1">Uncharacterized protein</fullName>
    </submittedName>
</protein>
<name>A0A565C7D1_9BRAS</name>
<accession>A0A565C7D1</accession>
<evidence type="ECO:0000313" key="1">
    <source>
        <dbReference type="EMBL" id="VVB09530.1"/>
    </source>
</evidence>